<evidence type="ECO:0000259" key="8">
    <source>
        <dbReference type="Pfam" id="PF17919"/>
    </source>
</evidence>
<dbReference type="PANTHER" id="PTHR37984:SF5">
    <property type="entry name" value="PROTEIN NYNRIN-LIKE"/>
    <property type="match status" value="1"/>
</dbReference>
<dbReference type="Pfam" id="PF08284">
    <property type="entry name" value="RVP_2"/>
    <property type="match status" value="1"/>
</dbReference>
<comment type="caution">
    <text evidence="10">The sequence shown here is derived from an EMBL/GenBank/DDBJ whole genome shotgun (WGS) entry which is preliminary data.</text>
</comment>
<name>A0ABQ5GPT9_9ASTR</name>
<dbReference type="SUPFAM" id="SSF50630">
    <property type="entry name" value="Acid proteases"/>
    <property type="match status" value="1"/>
</dbReference>
<keyword evidence="2" id="KW-0548">Nucleotidyltransferase</keyword>
<keyword evidence="1" id="KW-0808">Transferase</keyword>
<keyword evidence="4" id="KW-0378">Hydrolase</keyword>
<keyword evidence="5" id="KW-0511">Multifunctional enzyme</keyword>
<dbReference type="Gene3D" id="2.40.70.10">
    <property type="entry name" value="Acid Proteases"/>
    <property type="match status" value="1"/>
</dbReference>
<dbReference type="Gene3D" id="3.30.70.270">
    <property type="match status" value="2"/>
</dbReference>
<keyword evidence="4" id="KW-0255">Endonuclease</keyword>
<dbReference type="Gene3D" id="3.10.10.10">
    <property type="entry name" value="HIV Type 1 Reverse Transcriptase, subunit A, domain 1"/>
    <property type="match status" value="2"/>
</dbReference>
<evidence type="ECO:0000256" key="4">
    <source>
        <dbReference type="ARBA" id="ARBA00022759"/>
    </source>
</evidence>
<dbReference type="InterPro" id="IPR041577">
    <property type="entry name" value="RT_RNaseH_2"/>
</dbReference>
<dbReference type="InterPro" id="IPR021109">
    <property type="entry name" value="Peptidase_aspartic_dom_sf"/>
</dbReference>
<evidence type="ECO:0000313" key="10">
    <source>
        <dbReference type="EMBL" id="GJT77676.1"/>
    </source>
</evidence>
<dbReference type="CDD" id="cd00303">
    <property type="entry name" value="retropepsin_like"/>
    <property type="match status" value="1"/>
</dbReference>
<dbReference type="CDD" id="cd01647">
    <property type="entry name" value="RT_LTR"/>
    <property type="match status" value="1"/>
</dbReference>
<dbReference type="InterPro" id="IPR041588">
    <property type="entry name" value="Integrase_H2C2"/>
</dbReference>
<evidence type="ECO:0000256" key="3">
    <source>
        <dbReference type="ARBA" id="ARBA00022722"/>
    </source>
</evidence>
<accession>A0ABQ5GPT9</accession>
<evidence type="ECO:0000256" key="2">
    <source>
        <dbReference type="ARBA" id="ARBA00022695"/>
    </source>
</evidence>
<dbReference type="InterPro" id="IPR050951">
    <property type="entry name" value="Retrovirus_Pol_polyprotein"/>
</dbReference>
<dbReference type="GO" id="GO:0003964">
    <property type="term" value="F:RNA-directed DNA polymerase activity"/>
    <property type="evidence" value="ECO:0007669"/>
    <property type="project" value="UniProtKB-KW"/>
</dbReference>
<keyword evidence="3" id="KW-0540">Nuclease</keyword>
<feature type="domain" description="Reverse transcriptase/retrotransposon-derived protein RNase H-like" evidence="8">
    <location>
        <begin position="933"/>
        <end position="1011"/>
    </location>
</feature>
<evidence type="ECO:0000259" key="9">
    <source>
        <dbReference type="Pfam" id="PF17921"/>
    </source>
</evidence>
<protein>
    <submittedName>
        <fullName evidence="10">Reverse transcriptase domain-containing protein</fullName>
    </submittedName>
</protein>
<dbReference type="InterPro" id="IPR043128">
    <property type="entry name" value="Rev_trsase/Diguanyl_cyclase"/>
</dbReference>
<feature type="domain" description="Integrase zinc-binding" evidence="9">
    <location>
        <begin position="1076"/>
        <end position="1131"/>
    </location>
</feature>
<feature type="compositionally biased region" description="Low complexity" evidence="6">
    <location>
        <begin position="478"/>
        <end position="490"/>
    </location>
</feature>
<feature type="region of interest" description="Disordered" evidence="6">
    <location>
        <begin position="472"/>
        <end position="504"/>
    </location>
</feature>
<dbReference type="PANTHER" id="PTHR37984">
    <property type="entry name" value="PROTEIN CBG26694"/>
    <property type="match status" value="1"/>
</dbReference>
<dbReference type="InterPro" id="IPR000477">
    <property type="entry name" value="RT_dom"/>
</dbReference>
<reference evidence="10" key="1">
    <citation type="journal article" date="2022" name="Int. J. Mol. Sci.">
        <title>Draft Genome of Tanacetum Coccineum: Genomic Comparison of Closely Related Tanacetum-Family Plants.</title>
        <authorList>
            <person name="Yamashiro T."/>
            <person name="Shiraishi A."/>
            <person name="Nakayama K."/>
            <person name="Satake H."/>
        </authorList>
    </citation>
    <scope>NUCLEOTIDE SEQUENCE</scope>
</reference>
<reference evidence="10" key="2">
    <citation type="submission" date="2022-01" db="EMBL/GenBank/DDBJ databases">
        <authorList>
            <person name="Yamashiro T."/>
            <person name="Shiraishi A."/>
            <person name="Satake H."/>
            <person name="Nakayama K."/>
        </authorList>
    </citation>
    <scope>NUCLEOTIDE SEQUENCE</scope>
</reference>
<dbReference type="Pfam" id="PF00078">
    <property type="entry name" value="RVT_1"/>
    <property type="match status" value="1"/>
</dbReference>
<evidence type="ECO:0000256" key="5">
    <source>
        <dbReference type="ARBA" id="ARBA00023268"/>
    </source>
</evidence>
<dbReference type="Pfam" id="PF17921">
    <property type="entry name" value="Integrase_H2C2"/>
    <property type="match status" value="1"/>
</dbReference>
<keyword evidence="10" id="KW-0695">RNA-directed DNA polymerase</keyword>
<sequence length="1147" mass="129330">MTVRPQPPMAASIEALIAVIAATLPLPSPLTSYSSPLPQIPSPPFLVPSPPTTSPAYTKAPLGYRVAGIRLGTASPPPLPLSSPLPLPPPILLPRTGSSMVLMRVATPSTYILAPRSRTPPSGTPPLLPIPLPTSSPPLLLSSTDCRADVLEVTLPPRKRLCIAPSPRYEIGESLSAHTSRSTGGFRADYGFVGTLDAEIRRDLDREIGYRITDVWEDPDEIVEEIPAIDVAEFGQRMTNFVTTVRDRRSHARMARLMKSEARATHKAWVQSMDASDTLGSEVRALQTMVLAHQTEIRDLRAVDRRRQAQLVEALTLMRTLNNNLNGDRSQGFGSGITRPVPPTRECTYTDFLKCQPMNFKGTKGVVGLTQWFERMETVFNISNCAVENQVKGTDLASYTKRFQELALLCGRMFPEESDKIEKYVGGLPDMIHGSVMASKPKTMQDAVEFATELMDKKIRTFAECRVENKRKFEDTSRNNQNQQQQNKRQNTGRAYTAGSGEKKNYGGSKPLFSKCNYTMMDSVLPNATSATELAIWPVTVGGHFKRECPKLKNNNYGNQGGNGNAPAKVYVVGNAGTNSNSNIVTSKFLLNNRYAYILFDTGTDKSFVSTAFSSQIDITPTTLDHYYDVELADRKISGINTIIRGCTLNFLNHPFNIDLMPVELGSFDLIIGMDWLAKYHVVIVCAEKIVRIPWGNETLIIRGDRSDQGNETRLNIISCIKRRIFPEDLLGLPLTRQVEFQIDLIPGTVLVARAPYRLAPSEMKELSDQLQELSDKGFIRPSSSPWGALVITRFEYVRKIFQKTTLRTRYGHYEFQVMPFGLTNAPTVFMDLMNWVCKPYFDKFVIVFIDDILIYSRNKKEHEEHLKAILELLKKEELYAKFSKCEFWIPKTPTEIRQFFGLAGYYRRFIEGFLKIDKSMTKLTQKGVKFDWGDKEEAAFQLIKQKLCSAPILALPKGSEDFVVYYDASHNGLCDVLMQREKVIAYASRQLKIHENNYTTHDLELGSVRALVMTIGLNLPKQILEAQIEAHKPENFKKEDVEGMIRKDIPKKKLKPCADRTLCLNGRSWLPCYGDLRTVIMHESHKSKYSIHPGSDKMYQDMKKLYWWPNMKADIATYVRKCLTCTKVKAEHQRPSGLLVQPEIPQ</sequence>
<evidence type="ECO:0000313" key="11">
    <source>
        <dbReference type="Proteomes" id="UP001151760"/>
    </source>
</evidence>
<evidence type="ECO:0000259" key="7">
    <source>
        <dbReference type="Pfam" id="PF00078"/>
    </source>
</evidence>
<keyword evidence="11" id="KW-1185">Reference proteome</keyword>
<feature type="domain" description="Reverse transcriptase" evidence="7">
    <location>
        <begin position="797"/>
        <end position="890"/>
    </location>
</feature>
<evidence type="ECO:0000256" key="1">
    <source>
        <dbReference type="ARBA" id="ARBA00022679"/>
    </source>
</evidence>
<dbReference type="EMBL" id="BQNB010018733">
    <property type="protein sequence ID" value="GJT77676.1"/>
    <property type="molecule type" value="Genomic_DNA"/>
</dbReference>
<gene>
    <name evidence="10" type="ORF">Tco_1044401</name>
</gene>
<dbReference type="Gene3D" id="1.10.340.70">
    <property type="match status" value="1"/>
</dbReference>
<dbReference type="Pfam" id="PF17919">
    <property type="entry name" value="RT_RNaseH_2"/>
    <property type="match status" value="1"/>
</dbReference>
<organism evidence="10 11">
    <name type="scientific">Tanacetum coccineum</name>
    <dbReference type="NCBI Taxonomy" id="301880"/>
    <lineage>
        <taxon>Eukaryota</taxon>
        <taxon>Viridiplantae</taxon>
        <taxon>Streptophyta</taxon>
        <taxon>Embryophyta</taxon>
        <taxon>Tracheophyta</taxon>
        <taxon>Spermatophyta</taxon>
        <taxon>Magnoliopsida</taxon>
        <taxon>eudicotyledons</taxon>
        <taxon>Gunneridae</taxon>
        <taxon>Pentapetalae</taxon>
        <taxon>asterids</taxon>
        <taxon>campanulids</taxon>
        <taxon>Asterales</taxon>
        <taxon>Asteraceae</taxon>
        <taxon>Asteroideae</taxon>
        <taxon>Anthemideae</taxon>
        <taxon>Anthemidinae</taxon>
        <taxon>Tanacetum</taxon>
    </lineage>
</organism>
<proteinExistence type="predicted"/>
<dbReference type="InterPro" id="IPR043502">
    <property type="entry name" value="DNA/RNA_pol_sf"/>
</dbReference>
<dbReference type="SUPFAM" id="SSF56672">
    <property type="entry name" value="DNA/RNA polymerases"/>
    <property type="match status" value="1"/>
</dbReference>
<evidence type="ECO:0000256" key="6">
    <source>
        <dbReference type="SAM" id="MobiDB-lite"/>
    </source>
</evidence>
<dbReference type="Proteomes" id="UP001151760">
    <property type="component" value="Unassembled WGS sequence"/>
</dbReference>